<evidence type="ECO:0000313" key="1">
    <source>
        <dbReference type="EMBL" id="KPV43839.1"/>
    </source>
</evidence>
<sequence>MAKCPEVVTGSVEIPGEDYILIQETVDRGRNLWRLDPVRTAQVVGKLFGLEETDKYTLIQRYYDPGSGLQHATVRVKHGSCTYILELYQPVKQGSKGIWVLQSITPL</sequence>
<evidence type="ECO:0000313" key="2">
    <source>
        <dbReference type="Proteomes" id="UP000050482"/>
    </source>
</evidence>
<dbReference type="RefSeq" id="WP_054969156.1">
    <property type="nucleotide sequence ID" value="NZ_LJCO01000045.1"/>
</dbReference>
<comment type="caution">
    <text evidence="1">The sequence shown here is derived from an EMBL/GenBank/DDBJ whole genome shotgun (WGS) entry which is preliminary data.</text>
</comment>
<protein>
    <submittedName>
        <fullName evidence="1">Uncharacterized protein</fullName>
    </submittedName>
</protein>
<dbReference type="AlphaFoldDB" id="A0A0P9EXH5"/>
<gene>
    <name evidence="1" type="ORF">AN477_10735</name>
</gene>
<dbReference type="OrthoDB" id="2375880at2"/>
<keyword evidence="2" id="KW-1185">Reference proteome</keyword>
<dbReference type="PATRIC" id="fig|471514.4.peg.5214"/>
<organism evidence="1 2">
    <name type="scientific">Alicyclobacillus ferrooxydans</name>
    <dbReference type="NCBI Taxonomy" id="471514"/>
    <lineage>
        <taxon>Bacteria</taxon>
        <taxon>Bacillati</taxon>
        <taxon>Bacillota</taxon>
        <taxon>Bacilli</taxon>
        <taxon>Bacillales</taxon>
        <taxon>Alicyclobacillaceae</taxon>
        <taxon>Alicyclobacillus</taxon>
    </lineage>
</organism>
<accession>A0A0P9EXH5</accession>
<dbReference type="Proteomes" id="UP000050482">
    <property type="component" value="Unassembled WGS sequence"/>
</dbReference>
<dbReference type="EMBL" id="LJCO01000045">
    <property type="protein sequence ID" value="KPV43839.1"/>
    <property type="molecule type" value="Genomic_DNA"/>
</dbReference>
<reference evidence="1 2" key="1">
    <citation type="submission" date="2015-09" db="EMBL/GenBank/DDBJ databases">
        <title>Draft genome sequence of Alicyclobacillus ferrooxydans DSM 22381.</title>
        <authorList>
            <person name="Hemp J."/>
        </authorList>
    </citation>
    <scope>NUCLEOTIDE SEQUENCE [LARGE SCALE GENOMIC DNA]</scope>
    <source>
        <strain evidence="1 2">TC-34</strain>
    </source>
</reference>
<proteinExistence type="predicted"/>
<name>A0A0P9EXH5_9BACL</name>